<name>X1CDG8_9ZZZZ</name>
<accession>X1CDG8</accession>
<protein>
    <submittedName>
        <fullName evidence="1">Uncharacterized protein</fullName>
    </submittedName>
</protein>
<sequence>GKIQPEESWIEKLRIGGKRLGECSPYQDRLSGVDPVYKEDEYTAKKRRDENEDGHRDHPLRVLDVIHAGLYINGVENPRED</sequence>
<dbReference type="AlphaFoldDB" id="X1CDG8"/>
<proteinExistence type="predicted"/>
<comment type="caution">
    <text evidence="1">The sequence shown here is derived from an EMBL/GenBank/DDBJ whole genome shotgun (WGS) entry which is preliminary data.</text>
</comment>
<feature type="non-terminal residue" evidence="1">
    <location>
        <position position="1"/>
    </location>
</feature>
<evidence type="ECO:0000313" key="1">
    <source>
        <dbReference type="EMBL" id="GAH05652.1"/>
    </source>
</evidence>
<dbReference type="EMBL" id="BART01037113">
    <property type="protein sequence ID" value="GAH05652.1"/>
    <property type="molecule type" value="Genomic_DNA"/>
</dbReference>
<organism evidence="1">
    <name type="scientific">marine sediment metagenome</name>
    <dbReference type="NCBI Taxonomy" id="412755"/>
    <lineage>
        <taxon>unclassified sequences</taxon>
        <taxon>metagenomes</taxon>
        <taxon>ecological metagenomes</taxon>
    </lineage>
</organism>
<gene>
    <name evidence="1" type="ORF">S01H4_62259</name>
</gene>
<reference evidence="1" key="1">
    <citation type="journal article" date="2014" name="Front. Microbiol.">
        <title>High frequency of phylogenetically diverse reductive dehalogenase-homologous genes in deep subseafloor sedimentary metagenomes.</title>
        <authorList>
            <person name="Kawai M."/>
            <person name="Futagami T."/>
            <person name="Toyoda A."/>
            <person name="Takaki Y."/>
            <person name="Nishi S."/>
            <person name="Hori S."/>
            <person name="Arai W."/>
            <person name="Tsubouchi T."/>
            <person name="Morono Y."/>
            <person name="Uchiyama I."/>
            <person name="Ito T."/>
            <person name="Fujiyama A."/>
            <person name="Inagaki F."/>
            <person name="Takami H."/>
        </authorList>
    </citation>
    <scope>NUCLEOTIDE SEQUENCE</scope>
    <source>
        <strain evidence="1">Expedition CK06-06</strain>
    </source>
</reference>